<dbReference type="EMBL" id="CP049934">
    <property type="protein sequence ID" value="QIM15823.1"/>
    <property type="molecule type" value="Genomic_DNA"/>
</dbReference>
<evidence type="ECO:0000313" key="1">
    <source>
        <dbReference type="EMBL" id="QIM15823.1"/>
    </source>
</evidence>
<organism evidence="1 2">
    <name type="scientific">Leucobacter insecticola</name>
    <dbReference type="NCBI Taxonomy" id="2714934"/>
    <lineage>
        <taxon>Bacteria</taxon>
        <taxon>Bacillati</taxon>
        <taxon>Actinomycetota</taxon>
        <taxon>Actinomycetes</taxon>
        <taxon>Micrococcales</taxon>
        <taxon>Microbacteriaceae</taxon>
        <taxon>Leucobacter</taxon>
    </lineage>
</organism>
<reference evidence="1 2" key="1">
    <citation type="submission" date="2020-03" db="EMBL/GenBank/DDBJ databases">
        <title>Leucobacter sp. nov., isolated from beetles.</title>
        <authorList>
            <person name="Hyun D.-W."/>
            <person name="Bae J.-W."/>
        </authorList>
    </citation>
    <scope>NUCLEOTIDE SEQUENCE [LARGE SCALE GENOMIC DNA]</scope>
    <source>
        <strain evidence="1 2">HDW9B</strain>
    </source>
</reference>
<name>A0A6G8FHQ5_9MICO</name>
<dbReference type="RefSeq" id="WP_166322276.1">
    <property type="nucleotide sequence ID" value="NZ_CP049934.1"/>
</dbReference>
<accession>A0A6G8FHQ5</accession>
<proteinExistence type="predicted"/>
<evidence type="ECO:0000313" key="2">
    <source>
        <dbReference type="Proteomes" id="UP000501387"/>
    </source>
</evidence>
<gene>
    <name evidence="1" type="ORF">G7067_04390</name>
</gene>
<dbReference type="KEGG" id="lins:G7067_04390"/>
<sequence>MSFPEGKAAPLFEDWADDVDDDVFEAMSKRSEEASNVVSYPVFSWEASRFTPFSPGTSDYKEWSETITPKALTELRHVENPVVLFIGHSNGWPNHPAPPRHPAAA</sequence>
<dbReference type="AlphaFoldDB" id="A0A6G8FHQ5"/>
<protein>
    <submittedName>
        <fullName evidence="1">Uncharacterized protein</fullName>
    </submittedName>
</protein>
<keyword evidence="2" id="KW-1185">Reference proteome</keyword>
<dbReference type="Proteomes" id="UP000501387">
    <property type="component" value="Chromosome"/>
</dbReference>